<accession>A0A271J677</accession>
<keyword evidence="3" id="KW-1185">Reference proteome</keyword>
<comment type="similarity">
    <text evidence="1">Belongs to the TolB family.</text>
</comment>
<evidence type="ECO:0000256" key="1">
    <source>
        <dbReference type="ARBA" id="ARBA00009820"/>
    </source>
</evidence>
<dbReference type="Pfam" id="PF07676">
    <property type="entry name" value="PD40"/>
    <property type="match status" value="4"/>
</dbReference>
<proteinExistence type="inferred from homology"/>
<evidence type="ECO:0000313" key="3">
    <source>
        <dbReference type="Proteomes" id="UP000216339"/>
    </source>
</evidence>
<dbReference type="PANTHER" id="PTHR36842:SF1">
    <property type="entry name" value="PROTEIN TOLB"/>
    <property type="match status" value="1"/>
</dbReference>
<gene>
    <name evidence="2" type="ORF">BSZ37_19420</name>
</gene>
<dbReference type="EMBL" id="MQWD01000001">
    <property type="protein sequence ID" value="PAP78870.1"/>
    <property type="molecule type" value="Genomic_DNA"/>
</dbReference>
<dbReference type="AlphaFoldDB" id="A0A271J677"/>
<dbReference type="Proteomes" id="UP000216339">
    <property type="component" value="Unassembled WGS sequence"/>
</dbReference>
<dbReference type="InterPro" id="IPR011042">
    <property type="entry name" value="6-blade_b-propeller_TolB-like"/>
</dbReference>
<protein>
    <recommendedName>
        <fullName evidence="4">Bacterial surface antigen (D15) domain-containing protein</fullName>
    </recommendedName>
</protein>
<dbReference type="SUPFAM" id="SSF82171">
    <property type="entry name" value="DPP6 N-terminal domain-like"/>
    <property type="match status" value="1"/>
</dbReference>
<evidence type="ECO:0008006" key="4">
    <source>
        <dbReference type="Google" id="ProtNLM"/>
    </source>
</evidence>
<dbReference type="PANTHER" id="PTHR36842">
    <property type="entry name" value="PROTEIN TOLB HOMOLOG"/>
    <property type="match status" value="1"/>
</dbReference>
<comment type="caution">
    <text evidence="2">The sequence shown here is derived from an EMBL/GenBank/DDBJ whole genome shotgun (WGS) entry which is preliminary data.</text>
</comment>
<evidence type="ECO:0000313" key="2">
    <source>
        <dbReference type="EMBL" id="PAP78870.1"/>
    </source>
</evidence>
<sequence>MAERWYDRLSSILGHEFDERKSIILYADDADFRQTNIANIGEGTQGVTEGARQRVVLPMAGTYAETDHVLGHELVHQFQYDISQRSGRFAQFIRLPLFVIEGMAEYYSVGREDALTAMWMRDAVLRDDFPTLDDLQRSGAYNEYQYGQPFWAYLAGTYGDQAGVQFFRTALDMPLDSAVVAVTGLSPDDFSARWRVALEDQLAPPAAGRSVPGPDRTDEELEAIAKDRRERAEAIAEGDRPDRPRFLAYPDSLPRLTAQRLLARERETGTINIAPQLSPDGRYVAYLSELDLFGIDLFLADAETGEVLTKLESATTDPHLDALRFIESAGTWSPDGTQFAYVVFAGGDNEIALLDVDRRDVVRRLAVEGIGAIKDPAWSPDGTRIAFAGVRGGITDLYVVELATGEVTQLTNDRFADLQPAWSPDGTQIAFSTDRGAGTDFVRLTFSPMQLALYDVADGTIETLGVFSGVKHINPAWAPDGESLYFISDRGGFNDVYRLDVATGEAYQVTNLATGVSGIADLSPALSVAEQTGNLAYSVFEGQRYSVYRTEAADAVGTPVGGTASNAAAILPPEDAYARSVVQNYIADATGGLPEATTFPTRGYSPKLSLDYISQPQVGVGTDPYYNSGFGISGGISFLFSDQLSDNVLGLAVAAQGTFKDIGGQALYLNRGKRLTYGAIAGHIPYLQVFYDRPPLEEPDEVDLIGFTRYYYRTYVTQASGLASYPLNQSQRFEAELGYRRLGYDVEYDAYYQTGSGCCGIERRELDSFSIDPLHLGQGGVAYVGDTSLFGFTSPIRGSRYRLGADLTAGSLVFGSVTADARTYVFTRPPGFPRRTPVTLAARLLHFGRYGADAESGRLTPILLGNPQLVRGYNPRSFDSNETFGAFVDRIYGSRLAVASIEARLPLLGVPQLGLINFPYLPTELVFFGDAGFAWGEAPYFGISGPPVGGEDLVCDVEVTCYGSTFGDQKPIFSAGVSARVNLLGAIIVEPYYALPFSRWEVEGDVSPGRGVFGVNLSPGW</sequence>
<dbReference type="InterPro" id="IPR011659">
    <property type="entry name" value="WD40"/>
</dbReference>
<reference evidence="2 3" key="1">
    <citation type="submission" date="2016-11" db="EMBL/GenBank/DDBJ databases">
        <title>Study of marine rhodopsin-containing bacteria.</title>
        <authorList>
            <person name="Yoshizawa S."/>
            <person name="Kumagai Y."/>
            <person name="Kogure K."/>
        </authorList>
    </citation>
    <scope>NUCLEOTIDE SEQUENCE [LARGE SCALE GENOMIC DNA]</scope>
    <source>
        <strain evidence="2 3">SAORIC-28</strain>
    </source>
</reference>
<dbReference type="Gene3D" id="2.120.10.30">
    <property type="entry name" value="TolB, C-terminal domain"/>
    <property type="match status" value="2"/>
</dbReference>
<organism evidence="2 3">
    <name type="scientific">Rubrivirga marina</name>
    <dbReference type="NCBI Taxonomy" id="1196024"/>
    <lineage>
        <taxon>Bacteria</taxon>
        <taxon>Pseudomonadati</taxon>
        <taxon>Rhodothermota</taxon>
        <taxon>Rhodothermia</taxon>
        <taxon>Rhodothermales</taxon>
        <taxon>Rubricoccaceae</taxon>
        <taxon>Rubrivirga</taxon>
    </lineage>
</organism>
<dbReference type="GO" id="GO:0019867">
    <property type="term" value="C:outer membrane"/>
    <property type="evidence" value="ECO:0007669"/>
    <property type="project" value="InterPro"/>
</dbReference>
<name>A0A271J677_9BACT</name>